<evidence type="ECO:0000313" key="11">
    <source>
        <dbReference type="Proteomes" id="UP000471147"/>
    </source>
</evidence>
<evidence type="ECO:0000313" key="10">
    <source>
        <dbReference type="EMBL" id="MVZ96790.1"/>
    </source>
</evidence>
<keyword evidence="11" id="KW-1185">Reference proteome</keyword>
<gene>
    <name evidence="10" type="ORF">EUU23_03615</name>
</gene>
<dbReference type="CDD" id="cd00082">
    <property type="entry name" value="HisKA"/>
    <property type="match status" value="1"/>
</dbReference>
<keyword evidence="5" id="KW-0547">Nucleotide-binding</keyword>
<dbReference type="GO" id="GO:0000156">
    <property type="term" value="F:phosphorelay response regulator activity"/>
    <property type="evidence" value="ECO:0007669"/>
    <property type="project" value="TreeGrafter"/>
</dbReference>
<evidence type="ECO:0000256" key="8">
    <source>
        <dbReference type="ARBA" id="ARBA00023012"/>
    </source>
</evidence>
<evidence type="ECO:0000256" key="7">
    <source>
        <dbReference type="ARBA" id="ARBA00022840"/>
    </source>
</evidence>
<evidence type="ECO:0000256" key="2">
    <source>
        <dbReference type="ARBA" id="ARBA00012438"/>
    </source>
</evidence>
<dbReference type="OrthoDB" id="7933832at2"/>
<sequence>MKLSRAVKVADYEEKLELWIEVYPSPQVAKVAIVSWRTLADQKHGGHKSSRPFESINNNLIFDTQLRLLSAKGDVSHGLATTDFGKDGCAILASIMENGDSLNVVLNALSLGSSIENAQIRRQIDGRLFDVWGEQLVDEQQRAVGFRLSFVSHGEETLAIAALAPVGGALFGKNLAPVLRQPLGRIIANAETIGGELQGPIRENYALYARDIANAARHLSALVDDLGDLEAVERPDFRTARDEIELGDVARRVAGLLALKAADHRIVIHTPTDASKVTAIAEFRRTLQILLNLVNNAIRYSPDGTVISIETETADRFAVVTVSDQGRGISIEDRDKIFEKFERLGRSGDGGSGLGLYISRRLARAMGGELSVTNSDDGGAKFVLRLPNS</sequence>
<dbReference type="InterPro" id="IPR003661">
    <property type="entry name" value="HisK_dim/P_dom"/>
</dbReference>
<dbReference type="InterPro" id="IPR036097">
    <property type="entry name" value="HisK_dim/P_sf"/>
</dbReference>
<dbReference type="SUPFAM" id="SSF47384">
    <property type="entry name" value="Homodimeric domain of signal transducing histidine kinase"/>
    <property type="match status" value="1"/>
</dbReference>
<dbReference type="PRINTS" id="PR00344">
    <property type="entry name" value="BCTRLSENSOR"/>
</dbReference>
<dbReference type="InterPro" id="IPR003594">
    <property type="entry name" value="HATPase_dom"/>
</dbReference>
<evidence type="ECO:0000256" key="3">
    <source>
        <dbReference type="ARBA" id="ARBA00022553"/>
    </source>
</evidence>
<dbReference type="SUPFAM" id="SSF55874">
    <property type="entry name" value="ATPase domain of HSP90 chaperone/DNA topoisomerase II/histidine kinase"/>
    <property type="match status" value="1"/>
</dbReference>
<keyword evidence="7" id="KW-0067">ATP-binding</keyword>
<dbReference type="Gene3D" id="3.30.565.10">
    <property type="entry name" value="Histidine kinase-like ATPase, C-terminal domain"/>
    <property type="match status" value="1"/>
</dbReference>
<dbReference type="GO" id="GO:0000155">
    <property type="term" value="F:phosphorelay sensor kinase activity"/>
    <property type="evidence" value="ECO:0007669"/>
    <property type="project" value="InterPro"/>
</dbReference>
<dbReference type="PROSITE" id="PS50109">
    <property type="entry name" value="HIS_KIN"/>
    <property type="match status" value="1"/>
</dbReference>
<dbReference type="PANTHER" id="PTHR42878">
    <property type="entry name" value="TWO-COMPONENT HISTIDINE KINASE"/>
    <property type="match status" value="1"/>
</dbReference>
<reference evidence="10 11" key="1">
    <citation type="submission" date="2019-01" db="EMBL/GenBank/DDBJ databases">
        <title>Sphingorhabdus lacus sp.nov., isolated from an oligotrophic freshwater lake.</title>
        <authorList>
            <person name="Park M."/>
        </authorList>
    </citation>
    <scope>NUCLEOTIDE SEQUENCE [LARGE SCALE GENOMIC DNA]</scope>
    <source>
        <strain evidence="10 11">IMCC26285</strain>
    </source>
</reference>
<dbReference type="SMART" id="SM00387">
    <property type="entry name" value="HATPase_c"/>
    <property type="match status" value="1"/>
</dbReference>
<name>A0A6I4LXL6_9SPHN</name>
<feature type="domain" description="Histidine kinase" evidence="9">
    <location>
        <begin position="174"/>
        <end position="389"/>
    </location>
</feature>
<evidence type="ECO:0000256" key="1">
    <source>
        <dbReference type="ARBA" id="ARBA00000085"/>
    </source>
</evidence>
<dbReference type="GO" id="GO:0007234">
    <property type="term" value="P:osmosensory signaling via phosphorelay pathway"/>
    <property type="evidence" value="ECO:0007669"/>
    <property type="project" value="TreeGrafter"/>
</dbReference>
<comment type="catalytic activity">
    <reaction evidence="1">
        <text>ATP + protein L-histidine = ADP + protein N-phospho-L-histidine.</text>
        <dbReference type="EC" id="2.7.13.3"/>
    </reaction>
</comment>
<dbReference type="Proteomes" id="UP000471147">
    <property type="component" value="Unassembled WGS sequence"/>
</dbReference>
<dbReference type="InterPro" id="IPR005467">
    <property type="entry name" value="His_kinase_dom"/>
</dbReference>
<keyword evidence="6 10" id="KW-0418">Kinase</keyword>
<keyword evidence="8" id="KW-0902">Two-component regulatory system</keyword>
<accession>A0A6I4LXL6</accession>
<evidence type="ECO:0000256" key="6">
    <source>
        <dbReference type="ARBA" id="ARBA00022777"/>
    </source>
</evidence>
<dbReference type="Pfam" id="PF02518">
    <property type="entry name" value="HATPase_c"/>
    <property type="match status" value="1"/>
</dbReference>
<dbReference type="InterPro" id="IPR004358">
    <property type="entry name" value="Sig_transdc_His_kin-like_C"/>
</dbReference>
<organism evidence="10 11">
    <name type="scientific">Sphingorhabdus profundilacus</name>
    <dbReference type="NCBI Taxonomy" id="2509718"/>
    <lineage>
        <taxon>Bacteria</taxon>
        <taxon>Pseudomonadati</taxon>
        <taxon>Pseudomonadota</taxon>
        <taxon>Alphaproteobacteria</taxon>
        <taxon>Sphingomonadales</taxon>
        <taxon>Sphingomonadaceae</taxon>
        <taxon>Sphingorhabdus</taxon>
    </lineage>
</organism>
<dbReference type="PANTHER" id="PTHR42878:SF7">
    <property type="entry name" value="SENSOR HISTIDINE KINASE GLRK"/>
    <property type="match status" value="1"/>
</dbReference>
<dbReference type="GO" id="GO:0005524">
    <property type="term" value="F:ATP binding"/>
    <property type="evidence" value="ECO:0007669"/>
    <property type="project" value="UniProtKB-KW"/>
</dbReference>
<evidence type="ECO:0000259" key="9">
    <source>
        <dbReference type="PROSITE" id="PS50109"/>
    </source>
</evidence>
<dbReference type="EMBL" id="SDWJ01000001">
    <property type="protein sequence ID" value="MVZ96790.1"/>
    <property type="molecule type" value="Genomic_DNA"/>
</dbReference>
<dbReference type="AlphaFoldDB" id="A0A6I4LXL6"/>
<keyword evidence="4" id="KW-0808">Transferase</keyword>
<dbReference type="InterPro" id="IPR036890">
    <property type="entry name" value="HATPase_C_sf"/>
</dbReference>
<keyword evidence="3" id="KW-0597">Phosphoprotein</keyword>
<dbReference type="InterPro" id="IPR050351">
    <property type="entry name" value="BphY/WalK/GraS-like"/>
</dbReference>
<evidence type="ECO:0000256" key="4">
    <source>
        <dbReference type="ARBA" id="ARBA00022679"/>
    </source>
</evidence>
<evidence type="ECO:0000256" key="5">
    <source>
        <dbReference type="ARBA" id="ARBA00022741"/>
    </source>
</evidence>
<dbReference type="GO" id="GO:0030295">
    <property type="term" value="F:protein kinase activator activity"/>
    <property type="evidence" value="ECO:0007669"/>
    <property type="project" value="TreeGrafter"/>
</dbReference>
<comment type="caution">
    <text evidence="10">The sequence shown here is derived from an EMBL/GenBank/DDBJ whole genome shotgun (WGS) entry which is preliminary data.</text>
</comment>
<dbReference type="EC" id="2.7.13.3" evidence="2"/>
<protein>
    <recommendedName>
        <fullName evidence="2">histidine kinase</fullName>
        <ecNumber evidence="2">2.7.13.3</ecNumber>
    </recommendedName>
</protein>
<proteinExistence type="predicted"/>